<feature type="compositionally biased region" description="Low complexity" evidence="1">
    <location>
        <begin position="20"/>
        <end position="30"/>
    </location>
</feature>
<dbReference type="AlphaFoldDB" id="A0A6A6PQK0"/>
<protein>
    <recommendedName>
        <fullName evidence="2">F-box domain-containing protein</fullName>
    </recommendedName>
</protein>
<dbReference type="PROSITE" id="PS50181">
    <property type="entry name" value="FBOX"/>
    <property type="match status" value="1"/>
</dbReference>
<evidence type="ECO:0000259" key="2">
    <source>
        <dbReference type="PROSITE" id="PS50181"/>
    </source>
</evidence>
<proteinExistence type="predicted"/>
<evidence type="ECO:0000256" key="1">
    <source>
        <dbReference type="SAM" id="MobiDB-lite"/>
    </source>
</evidence>
<dbReference type="RefSeq" id="XP_033588646.1">
    <property type="nucleotide sequence ID" value="XM_033737379.1"/>
</dbReference>
<feature type="domain" description="F-box" evidence="2">
    <location>
        <begin position="37"/>
        <end position="81"/>
    </location>
</feature>
<dbReference type="GeneID" id="54478381"/>
<feature type="compositionally biased region" description="Polar residues" evidence="1">
    <location>
        <begin position="1"/>
        <end position="12"/>
    </location>
</feature>
<keyword evidence="4" id="KW-1185">Reference proteome</keyword>
<reference evidence="3" key="1">
    <citation type="journal article" date="2020" name="Stud. Mycol.">
        <title>101 Dothideomycetes genomes: a test case for predicting lifestyles and emergence of pathogens.</title>
        <authorList>
            <person name="Haridas S."/>
            <person name="Albert R."/>
            <person name="Binder M."/>
            <person name="Bloem J."/>
            <person name="Labutti K."/>
            <person name="Salamov A."/>
            <person name="Andreopoulos B."/>
            <person name="Baker S."/>
            <person name="Barry K."/>
            <person name="Bills G."/>
            <person name="Bluhm B."/>
            <person name="Cannon C."/>
            <person name="Castanera R."/>
            <person name="Culley D."/>
            <person name="Daum C."/>
            <person name="Ezra D."/>
            <person name="Gonzalez J."/>
            <person name="Henrissat B."/>
            <person name="Kuo A."/>
            <person name="Liang C."/>
            <person name="Lipzen A."/>
            <person name="Lutzoni F."/>
            <person name="Magnuson J."/>
            <person name="Mondo S."/>
            <person name="Nolan M."/>
            <person name="Ohm R."/>
            <person name="Pangilinan J."/>
            <person name="Park H.-J."/>
            <person name="Ramirez L."/>
            <person name="Alfaro M."/>
            <person name="Sun H."/>
            <person name="Tritt A."/>
            <person name="Yoshinaga Y."/>
            <person name="Zwiers L.-H."/>
            <person name="Turgeon B."/>
            <person name="Goodwin S."/>
            <person name="Spatafora J."/>
            <person name="Crous P."/>
            <person name="Grigoriev I."/>
        </authorList>
    </citation>
    <scope>NUCLEOTIDE SEQUENCE</scope>
    <source>
        <strain evidence="3">CBS 113389</strain>
    </source>
</reference>
<dbReference type="OrthoDB" id="3650812at2759"/>
<evidence type="ECO:0000313" key="4">
    <source>
        <dbReference type="Proteomes" id="UP000799767"/>
    </source>
</evidence>
<evidence type="ECO:0000313" key="3">
    <source>
        <dbReference type="EMBL" id="KAF2482076.1"/>
    </source>
</evidence>
<gene>
    <name evidence="3" type="ORF">BDY17DRAFT_325570</name>
</gene>
<sequence>MPTPASSSSTTGQERDPCTDTKTTPTTSSSESKEQDRLTLLGLPTELFERIAQLAEPKDLLSLRLASKAAAKKTDRTFVSAHFSERTFMPSSEASLHRFVDFGWHPLYGKALRKITFCVEELRPLSTAPPDELRPGFGEIRPRPQAGGLRLARYRKLLDDQVDLRSKRRDWDLLRLAFLALKGHDNVLDISIMAVGDEQLPSREFGVIRSSTGRKPVPTSNSIECWQLVAAAIVSSKVRVGNMQTGSHENWVLPMDLVMQSESCSLKTTSLFGQLRSLEQWWRFDTMDDEEIAKFARLFRDLKNLTHLSLRYWYGSDELWETWRIAQAMMMLSIQAPALRSLEVFHLMLSLEQYVRFLGHFPRLERVGFRTCSFSVVGNLDGIDRHSYVNVARTLKRLTGVSDMVFENCNDRLRSDFDWEDQFEIEGGWE</sequence>
<accession>A0A6A6PQK0</accession>
<name>A0A6A6PQK0_9PEZI</name>
<dbReference type="InterPro" id="IPR001810">
    <property type="entry name" value="F-box_dom"/>
</dbReference>
<feature type="region of interest" description="Disordered" evidence="1">
    <location>
        <begin position="1"/>
        <end position="36"/>
    </location>
</feature>
<dbReference type="Proteomes" id="UP000799767">
    <property type="component" value="Unassembled WGS sequence"/>
</dbReference>
<dbReference type="EMBL" id="MU001637">
    <property type="protein sequence ID" value="KAF2482076.1"/>
    <property type="molecule type" value="Genomic_DNA"/>
</dbReference>
<organism evidence="3 4">
    <name type="scientific">Neohortaea acidophila</name>
    <dbReference type="NCBI Taxonomy" id="245834"/>
    <lineage>
        <taxon>Eukaryota</taxon>
        <taxon>Fungi</taxon>
        <taxon>Dikarya</taxon>
        <taxon>Ascomycota</taxon>
        <taxon>Pezizomycotina</taxon>
        <taxon>Dothideomycetes</taxon>
        <taxon>Dothideomycetidae</taxon>
        <taxon>Mycosphaerellales</taxon>
        <taxon>Teratosphaeriaceae</taxon>
        <taxon>Neohortaea</taxon>
    </lineage>
</organism>